<dbReference type="EMBL" id="CAXKWB010006856">
    <property type="protein sequence ID" value="CAL4084668.1"/>
    <property type="molecule type" value="Genomic_DNA"/>
</dbReference>
<keyword evidence="4 5" id="KW-0472">Membrane</keyword>
<evidence type="ECO:0000313" key="7">
    <source>
        <dbReference type="Proteomes" id="UP001497623"/>
    </source>
</evidence>
<feature type="transmembrane region" description="Helical" evidence="5">
    <location>
        <begin position="89"/>
        <end position="111"/>
    </location>
</feature>
<comment type="subcellular location">
    <subcellularLocation>
        <location evidence="1">Membrane</location>
        <topology evidence="1">Multi-pass membrane protein</topology>
    </subcellularLocation>
</comment>
<dbReference type="InterPro" id="IPR019372">
    <property type="entry name" value="LHFPL"/>
</dbReference>
<evidence type="ECO:0000256" key="2">
    <source>
        <dbReference type="ARBA" id="ARBA00022692"/>
    </source>
</evidence>
<keyword evidence="2 5" id="KW-0812">Transmembrane</keyword>
<protein>
    <submittedName>
        <fullName evidence="6">Uncharacterized protein</fullName>
    </submittedName>
</protein>
<evidence type="ECO:0000256" key="5">
    <source>
        <dbReference type="SAM" id="Phobius"/>
    </source>
</evidence>
<evidence type="ECO:0000256" key="1">
    <source>
        <dbReference type="ARBA" id="ARBA00004141"/>
    </source>
</evidence>
<keyword evidence="7" id="KW-1185">Reference proteome</keyword>
<dbReference type="PANTHER" id="PTHR12489:SF22">
    <property type="entry name" value="SI:DKEY-35M8.1"/>
    <property type="match status" value="1"/>
</dbReference>
<proteinExistence type="predicted"/>
<evidence type="ECO:0000313" key="6">
    <source>
        <dbReference type="EMBL" id="CAL4084668.1"/>
    </source>
</evidence>
<evidence type="ECO:0000256" key="4">
    <source>
        <dbReference type="ARBA" id="ARBA00023136"/>
    </source>
</evidence>
<feature type="transmembrane region" description="Helical" evidence="5">
    <location>
        <begin position="123"/>
        <end position="142"/>
    </location>
</feature>
<gene>
    <name evidence="6" type="ORF">MNOR_LOCUS12479</name>
</gene>
<sequence>MKVRGWSWSTSWSVVALWAGVTLAVALASLAALFTPAWFVRHEPLPPIIFGVWSWCVGGVGEQRCAAVGQGVGQDTGALPSAVWVMVGALYGGGGALLAVTGLAAVLTPLLPTTQARAAMAHVAGNIQAAAVSLQAVGLVLYPLGLGSPFARIHCGDKATVYSAGDCDLGYGYMLALVATVLAAYCPVLARLVTYKDYTDYWSNLNYL</sequence>
<reference evidence="6 7" key="1">
    <citation type="submission" date="2024-05" db="EMBL/GenBank/DDBJ databases">
        <authorList>
            <person name="Wallberg A."/>
        </authorList>
    </citation>
    <scope>NUCLEOTIDE SEQUENCE [LARGE SCALE GENOMIC DNA]</scope>
</reference>
<keyword evidence="3 5" id="KW-1133">Transmembrane helix</keyword>
<dbReference type="PANTHER" id="PTHR12489">
    <property type="entry name" value="LIPOMA HMGIC FUSION PARTNER-LIKE PROTEIN"/>
    <property type="match status" value="1"/>
</dbReference>
<comment type="caution">
    <text evidence="6">The sequence shown here is derived from an EMBL/GenBank/DDBJ whole genome shotgun (WGS) entry which is preliminary data.</text>
</comment>
<dbReference type="Pfam" id="PF10242">
    <property type="entry name" value="L_HMGIC_fpl"/>
    <property type="match status" value="1"/>
</dbReference>
<dbReference type="GO" id="GO:0016020">
    <property type="term" value="C:membrane"/>
    <property type="evidence" value="ECO:0007669"/>
    <property type="project" value="UniProtKB-SubCell"/>
</dbReference>
<name>A0AAV2QIV2_MEGNR</name>
<dbReference type="AlphaFoldDB" id="A0AAV2QIV2"/>
<dbReference type="Proteomes" id="UP001497623">
    <property type="component" value="Unassembled WGS sequence"/>
</dbReference>
<accession>A0AAV2QIV2</accession>
<evidence type="ECO:0000256" key="3">
    <source>
        <dbReference type="ARBA" id="ARBA00022989"/>
    </source>
</evidence>
<feature type="transmembrane region" description="Helical" evidence="5">
    <location>
        <begin position="171"/>
        <end position="193"/>
    </location>
</feature>
<feature type="transmembrane region" description="Helical" evidence="5">
    <location>
        <begin position="12"/>
        <end position="39"/>
    </location>
</feature>
<organism evidence="6 7">
    <name type="scientific">Meganyctiphanes norvegica</name>
    <name type="common">Northern krill</name>
    <name type="synonym">Thysanopoda norvegica</name>
    <dbReference type="NCBI Taxonomy" id="48144"/>
    <lineage>
        <taxon>Eukaryota</taxon>
        <taxon>Metazoa</taxon>
        <taxon>Ecdysozoa</taxon>
        <taxon>Arthropoda</taxon>
        <taxon>Crustacea</taxon>
        <taxon>Multicrustacea</taxon>
        <taxon>Malacostraca</taxon>
        <taxon>Eumalacostraca</taxon>
        <taxon>Eucarida</taxon>
        <taxon>Euphausiacea</taxon>
        <taxon>Euphausiidae</taxon>
        <taxon>Meganyctiphanes</taxon>
    </lineage>
</organism>